<dbReference type="AlphaFoldDB" id="A0A9P5TAC8"/>
<feature type="region of interest" description="Disordered" evidence="5">
    <location>
        <begin position="501"/>
        <end position="564"/>
    </location>
</feature>
<evidence type="ECO:0000256" key="5">
    <source>
        <dbReference type="SAM" id="MobiDB-lite"/>
    </source>
</evidence>
<evidence type="ECO:0000256" key="3">
    <source>
        <dbReference type="ARBA" id="ARBA00022801"/>
    </source>
</evidence>
<evidence type="ECO:0000313" key="9">
    <source>
        <dbReference type="Proteomes" id="UP000759537"/>
    </source>
</evidence>
<evidence type="ECO:0000256" key="2">
    <source>
        <dbReference type="ARBA" id="ARBA00013064"/>
    </source>
</evidence>
<feature type="compositionally biased region" description="Low complexity" evidence="5">
    <location>
        <begin position="441"/>
        <end position="451"/>
    </location>
</feature>
<feature type="compositionally biased region" description="Polar residues" evidence="5">
    <location>
        <begin position="408"/>
        <end position="419"/>
    </location>
</feature>
<sequence length="651" mass="70393">MLLSSTTPPAPRKVGPPSGLRIDTPPPNATMTLAPGHSSASTSAVSPSTSDSGSFQFPPPPRSRSRNMKKLSLTLSTQSSCNSLAVPPSETLLDHATQETRSRCPSTMSTSSMLFRREEGGSPTVPYPDGPIEILPNIWLGAEDNTRDWRGLVTRKIGSILNVAKEVSSPFDSLTSAGATQIPSTDEPLRNAPLSQGAYYPADGTGRPALHYLKLEWSHAQSDLVQRGFPEAMAFVDQSLARGEGVLIHCQCGISRSATLVIALVMRAASLRSPWVPQEVWDLKGMQPSYEYVKQKSKWVGPNMLLIYQLLEYGKVLCGPSWSPTPSERSNLETSAEEEWCRRRMFDDASDREDVEKESIEMQREAKALDKAMEYRMLARKSSSSSTGSGIGLGLAWKNRYSARKRTGSSASNMTSNSMLSEHLVEEDEEQELLGIGGGFDRSSSRPSPSDGHAPSDVSSDGEVGATQVSLYGPPSAPPMISSFKLPPVPVTAFKSTFDTSRRCASKTRRRPTPLDILPTVPDSPVNAAPTPTAIALPRSRKESRATKPTSLPLRAASQPAQPPQAPNIYKPTLQTPSQTLFVFPPSPTFSTCTPSAMTLTSNPVSVPFPSTVTPRPRSHSRRTSLIGLMMPSTPTTAHARVDARGWVGIH</sequence>
<comment type="caution">
    <text evidence="8">The sequence shown here is derived from an EMBL/GenBank/DDBJ whole genome shotgun (WGS) entry which is preliminary data.</text>
</comment>
<protein>
    <recommendedName>
        <fullName evidence="2">protein-tyrosine-phosphatase</fullName>
        <ecNumber evidence="2">3.1.3.48</ecNumber>
    </recommendedName>
</protein>
<dbReference type="InterPro" id="IPR016130">
    <property type="entry name" value="Tyr_Pase_AS"/>
</dbReference>
<dbReference type="PROSITE" id="PS50054">
    <property type="entry name" value="TYR_PHOSPHATASE_DUAL"/>
    <property type="match status" value="1"/>
</dbReference>
<dbReference type="InterPro" id="IPR029021">
    <property type="entry name" value="Prot-tyrosine_phosphatase-like"/>
</dbReference>
<dbReference type="InterPro" id="IPR020422">
    <property type="entry name" value="TYR_PHOSPHATASE_DUAL_dom"/>
</dbReference>
<dbReference type="SMART" id="SM00195">
    <property type="entry name" value="DSPc"/>
    <property type="match status" value="1"/>
</dbReference>
<dbReference type="OrthoDB" id="2017893at2759"/>
<dbReference type="Gene3D" id="3.90.190.10">
    <property type="entry name" value="Protein tyrosine phosphatase superfamily"/>
    <property type="match status" value="1"/>
</dbReference>
<dbReference type="PANTHER" id="PTHR10159:SF519">
    <property type="entry name" value="DUAL SPECIFICITY PROTEIN PHOSPHATASE MPK3"/>
    <property type="match status" value="1"/>
</dbReference>
<evidence type="ECO:0000256" key="4">
    <source>
        <dbReference type="ARBA" id="ARBA00022912"/>
    </source>
</evidence>
<dbReference type="PANTHER" id="PTHR10159">
    <property type="entry name" value="DUAL SPECIFICITY PROTEIN PHOSPHATASE"/>
    <property type="match status" value="1"/>
</dbReference>
<dbReference type="InterPro" id="IPR000340">
    <property type="entry name" value="Dual-sp_phosphatase_cat-dom"/>
</dbReference>
<reference evidence="8" key="1">
    <citation type="submission" date="2019-10" db="EMBL/GenBank/DDBJ databases">
        <authorList>
            <consortium name="DOE Joint Genome Institute"/>
            <person name="Kuo A."/>
            <person name="Miyauchi S."/>
            <person name="Kiss E."/>
            <person name="Drula E."/>
            <person name="Kohler A."/>
            <person name="Sanchez-Garcia M."/>
            <person name="Andreopoulos B."/>
            <person name="Barry K.W."/>
            <person name="Bonito G."/>
            <person name="Buee M."/>
            <person name="Carver A."/>
            <person name="Chen C."/>
            <person name="Cichocki N."/>
            <person name="Clum A."/>
            <person name="Culley D."/>
            <person name="Crous P.W."/>
            <person name="Fauchery L."/>
            <person name="Girlanda M."/>
            <person name="Hayes R."/>
            <person name="Keri Z."/>
            <person name="LaButti K."/>
            <person name="Lipzen A."/>
            <person name="Lombard V."/>
            <person name="Magnuson J."/>
            <person name="Maillard F."/>
            <person name="Morin E."/>
            <person name="Murat C."/>
            <person name="Nolan M."/>
            <person name="Ohm R."/>
            <person name="Pangilinan J."/>
            <person name="Pereira M."/>
            <person name="Perotto S."/>
            <person name="Peter M."/>
            <person name="Riley R."/>
            <person name="Sitrit Y."/>
            <person name="Stielow B."/>
            <person name="Szollosi G."/>
            <person name="Zifcakova L."/>
            <person name="Stursova M."/>
            <person name="Spatafora J.W."/>
            <person name="Tedersoo L."/>
            <person name="Vaario L.-M."/>
            <person name="Yamada A."/>
            <person name="Yan M."/>
            <person name="Wang P."/>
            <person name="Xu J."/>
            <person name="Bruns T."/>
            <person name="Baldrian P."/>
            <person name="Vilgalys R."/>
            <person name="Henrissat B."/>
            <person name="Grigoriev I.V."/>
            <person name="Hibbett D."/>
            <person name="Nagy L.G."/>
            <person name="Martin F.M."/>
        </authorList>
    </citation>
    <scope>NUCLEOTIDE SEQUENCE</scope>
    <source>
        <strain evidence="8">Prilba</strain>
    </source>
</reference>
<evidence type="ECO:0000256" key="1">
    <source>
        <dbReference type="ARBA" id="ARBA00008601"/>
    </source>
</evidence>
<evidence type="ECO:0000313" key="8">
    <source>
        <dbReference type="EMBL" id="KAF8481224.1"/>
    </source>
</evidence>
<accession>A0A9P5TAC8</accession>
<comment type="similarity">
    <text evidence="1">Belongs to the protein-tyrosine phosphatase family. Non-receptor class dual specificity subfamily.</text>
</comment>
<proteinExistence type="inferred from homology"/>
<feature type="region of interest" description="Disordered" evidence="5">
    <location>
        <begin position="1"/>
        <end position="68"/>
    </location>
</feature>
<gene>
    <name evidence="8" type="ORF">DFH94DRAFT_446937</name>
</gene>
<dbReference type="Proteomes" id="UP000759537">
    <property type="component" value="Unassembled WGS sequence"/>
</dbReference>
<reference evidence="8" key="2">
    <citation type="journal article" date="2020" name="Nat. Commun.">
        <title>Large-scale genome sequencing of mycorrhizal fungi provides insights into the early evolution of symbiotic traits.</title>
        <authorList>
            <person name="Miyauchi S."/>
            <person name="Kiss E."/>
            <person name="Kuo A."/>
            <person name="Drula E."/>
            <person name="Kohler A."/>
            <person name="Sanchez-Garcia M."/>
            <person name="Morin E."/>
            <person name="Andreopoulos B."/>
            <person name="Barry K.W."/>
            <person name="Bonito G."/>
            <person name="Buee M."/>
            <person name="Carver A."/>
            <person name="Chen C."/>
            <person name="Cichocki N."/>
            <person name="Clum A."/>
            <person name="Culley D."/>
            <person name="Crous P.W."/>
            <person name="Fauchery L."/>
            <person name="Girlanda M."/>
            <person name="Hayes R.D."/>
            <person name="Keri Z."/>
            <person name="LaButti K."/>
            <person name="Lipzen A."/>
            <person name="Lombard V."/>
            <person name="Magnuson J."/>
            <person name="Maillard F."/>
            <person name="Murat C."/>
            <person name="Nolan M."/>
            <person name="Ohm R.A."/>
            <person name="Pangilinan J."/>
            <person name="Pereira M.F."/>
            <person name="Perotto S."/>
            <person name="Peter M."/>
            <person name="Pfister S."/>
            <person name="Riley R."/>
            <person name="Sitrit Y."/>
            <person name="Stielow J.B."/>
            <person name="Szollosi G."/>
            <person name="Zifcakova L."/>
            <person name="Stursova M."/>
            <person name="Spatafora J.W."/>
            <person name="Tedersoo L."/>
            <person name="Vaario L.M."/>
            <person name="Yamada A."/>
            <person name="Yan M."/>
            <person name="Wang P."/>
            <person name="Xu J."/>
            <person name="Bruns T."/>
            <person name="Baldrian P."/>
            <person name="Vilgalys R."/>
            <person name="Dunand C."/>
            <person name="Henrissat B."/>
            <person name="Grigoriev I.V."/>
            <person name="Hibbett D."/>
            <person name="Nagy L.G."/>
            <person name="Martin F.M."/>
        </authorList>
    </citation>
    <scope>NUCLEOTIDE SEQUENCE</scope>
    <source>
        <strain evidence="8">Prilba</strain>
    </source>
</reference>
<dbReference type="GO" id="GO:0033550">
    <property type="term" value="F:MAP kinase tyrosine phosphatase activity"/>
    <property type="evidence" value="ECO:0007669"/>
    <property type="project" value="TreeGrafter"/>
</dbReference>
<name>A0A9P5TAC8_9AGAM</name>
<keyword evidence="4" id="KW-0904">Protein phosphatase</keyword>
<feature type="domain" description="Tyrosine-protein phosphatase" evidence="6">
    <location>
        <begin position="130"/>
        <end position="319"/>
    </location>
</feature>
<feature type="domain" description="Tyrosine specific protein phosphatases" evidence="7">
    <location>
        <begin position="227"/>
        <end position="266"/>
    </location>
</feature>
<dbReference type="GO" id="GO:0043409">
    <property type="term" value="P:negative regulation of MAPK cascade"/>
    <property type="evidence" value="ECO:0007669"/>
    <property type="project" value="TreeGrafter"/>
</dbReference>
<dbReference type="Pfam" id="PF00782">
    <property type="entry name" value="DSPc"/>
    <property type="match status" value="1"/>
</dbReference>
<dbReference type="InterPro" id="IPR000387">
    <property type="entry name" value="Tyr_Pase_dom"/>
</dbReference>
<dbReference type="GO" id="GO:0017017">
    <property type="term" value="F:MAP kinase tyrosine/serine/threonine phosphatase activity"/>
    <property type="evidence" value="ECO:0007669"/>
    <property type="project" value="TreeGrafter"/>
</dbReference>
<feature type="compositionally biased region" description="Polar residues" evidence="5">
    <location>
        <begin position="175"/>
        <end position="184"/>
    </location>
</feature>
<feature type="region of interest" description="Disordered" evidence="5">
    <location>
        <begin position="175"/>
        <end position="198"/>
    </location>
</feature>
<dbReference type="SUPFAM" id="SSF52799">
    <property type="entry name" value="(Phosphotyrosine protein) phosphatases II"/>
    <property type="match status" value="1"/>
</dbReference>
<feature type="region of interest" description="Disordered" evidence="5">
    <location>
        <begin position="406"/>
        <end position="474"/>
    </location>
</feature>
<evidence type="ECO:0000259" key="7">
    <source>
        <dbReference type="PROSITE" id="PS50056"/>
    </source>
</evidence>
<dbReference type="GO" id="GO:0008330">
    <property type="term" value="F:protein tyrosine/threonine phosphatase activity"/>
    <property type="evidence" value="ECO:0007669"/>
    <property type="project" value="TreeGrafter"/>
</dbReference>
<dbReference type="EMBL" id="WHVB01000007">
    <property type="protein sequence ID" value="KAF8481224.1"/>
    <property type="molecule type" value="Genomic_DNA"/>
</dbReference>
<keyword evidence="3" id="KW-0378">Hydrolase</keyword>
<keyword evidence="9" id="KW-1185">Reference proteome</keyword>
<organism evidence="8 9">
    <name type="scientific">Russula ochroleuca</name>
    <dbReference type="NCBI Taxonomy" id="152965"/>
    <lineage>
        <taxon>Eukaryota</taxon>
        <taxon>Fungi</taxon>
        <taxon>Dikarya</taxon>
        <taxon>Basidiomycota</taxon>
        <taxon>Agaricomycotina</taxon>
        <taxon>Agaricomycetes</taxon>
        <taxon>Russulales</taxon>
        <taxon>Russulaceae</taxon>
        <taxon>Russula</taxon>
    </lineage>
</organism>
<evidence type="ECO:0000259" key="6">
    <source>
        <dbReference type="PROSITE" id="PS50054"/>
    </source>
</evidence>
<dbReference type="PROSITE" id="PS50056">
    <property type="entry name" value="TYR_PHOSPHATASE_2"/>
    <property type="match status" value="1"/>
</dbReference>
<dbReference type="EC" id="3.1.3.48" evidence="2"/>
<feature type="compositionally biased region" description="Low complexity" evidence="5">
    <location>
        <begin position="35"/>
        <end position="54"/>
    </location>
</feature>
<dbReference type="GO" id="GO:0005737">
    <property type="term" value="C:cytoplasm"/>
    <property type="evidence" value="ECO:0007669"/>
    <property type="project" value="TreeGrafter"/>
</dbReference>
<dbReference type="PROSITE" id="PS00383">
    <property type="entry name" value="TYR_PHOSPHATASE_1"/>
    <property type="match status" value="1"/>
</dbReference>